<sequence length="96" mass="10217">MVTAGPRLDAATVGALRGRLDEAIGSGSGPLVLDLSAVQTVDAIGLGMLLGVERRAACAQRELLLRDVPLRVARLLRATGLSRVLRHETHHLARFT</sequence>
<name>A0A545ASR1_9ACTN</name>
<dbReference type="AlphaFoldDB" id="A0A545ASR1"/>
<evidence type="ECO:0000259" key="1">
    <source>
        <dbReference type="PROSITE" id="PS50801"/>
    </source>
</evidence>
<feature type="domain" description="STAS" evidence="1">
    <location>
        <begin position="1"/>
        <end position="96"/>
    </location>
</feature>
<dbReference type="OrthoDB" id="3216074at2"/>
<gene>
    <name evidence="2" type="ORF">FL583_14455</name>
</gene>
<organism evidence="2 3">
    <name type="scientific">Cryptosporangium phraense</name>
    <dbReference type="NCBI Taxonomy" id="2593070"/>
    <lineage>
        <taxon>Bacteria</taxon>
        <taxon>Bacillati</taxon>
        <taxon>Actinomycetota</taxon>
        <taxon>Actinomycetes</taxon>
        <taxon>Cryptosporangiales</taxon>
        <taxon>Cryptosporangiaceae</taxon>
        <taxon>Cryptosporangium</taxon>
    </lineage>
</organism>
<dbReference type="Pfam" id="PF01740">
    <property type="entry name" value="STAS"/>
    <property type="match status" value="1"/>
</dbReference>
<dbReference type="Proteomes" id="UP000317982">
    <property type="component" value="Unassembled WGS sequence"/>
</dbReference>
<dbReference type="InParanoid" id="A0A545ASR1"/>
<proteinExistence type="predicted"/>
<keyword evidence="3" id="KW-1185">Reference proteome</keyword>
<dbReference type="GO" id="GO:0043856">
    <property type="term" value="F:anti-sigma factor antagonist activity"/>
    <property type="evidence" value="ECO:0007669"/>
    <property type="project" value="TreeGrafter"/>
</dbReference>
<dbReference type="InterPro" id="IPR002645">
    <property type="entry name" value="STAS_dom"/>
</dbReference>
<dbReference type="PANTHER" id="PTHR33495">
    <property type="entry name" value="ANTI-SIGMA FACTOR ANTAGONIST TM_1081-RELATED-RELATED"/>
    <property type="match status" value="1"/>
</dbReference>
<dbReference type="EMBL" id="VIRS01000009">
    <property type="protein sequence ID" value="TQS44370.1"/>
    <property type="molecule type" value="Genomic_DNA"/>
</dbReference>
<dbReference type="PROSITE" id="PS50801">
    <property type="entry name" value="STAS"/>
    <property type="match status" value="1"/>
</dbReference>
<evidence type="ECO:0000313" key="3">
    <source>
        <dbReference type="Proteomes" id="UP000317982"/>
    </source>
</evidence>
<comment type="caution">
    <text evidence="2">The sequence shown here is derived from an EMBL/GenBank/DDBJ whole genome shotgun (WGS) entry which is preliminary data.</text>
</comment>
<reference evidence="2 3" key="1">
    <citation type="submission" date="2019-07" db="EMBL/GenBank/DDBJ databases">
        <title>Cryptosporangium phraense sp. nov., isolated from plant litter.</title>
        <authorList>
            <person name="Suriyachadkun C."/>
        </authorList>
    </citation>
    <scope>NUCLEOTIDE SEQUENCE [LARGE SCALE GENOMIC DNA]</scope>
    <source>
        <strain evidence="2 3">A-T 5661</strain>
    </source>
</reference>
<dbReference type="CDD" id="cd07043">
    <property type="entry name" value="STAS_anti-anti-sigma_factors"/>
    <property type="match status" value="1"/>
</dbReference>
<dbReference type="SUPFAM" id="SSF52091">
    <property type="entry name" value="SpoIIaa-like"/>
    <property type="match status" value="1"/>
</dbReference>
<dbReference type="InterPro" id="IPR036513">
    <property type="entry name" value="STAS_dom_sf"/>
</dbReference>
<dbReference type="PANTHER" id="PTHR33495:SF2">
    <property type="entry name" value="ANTI-SIGMA FACTOR ANTAGONIST TM_1081-RELATED"/>
    <property type="match status" value="1"/>
</dbReference>
<dbReference type="Gene3D" id="3.30.750.24">
    <property type="entry name" value="STAS domain"/>
    <property type="match status" value="1"/>
</dbReference>
<accession>A0A545ASR1</accession>
<protein>
    <submittedName>
        <fullName evidence="2">STAS domain-containing protein</fullName>
    </submittedName>
</protein>
<evidence type="ECO:0000313" key="2">
    <source>
        <dbReference type="EMBL" id="TQS44370.1"/>
    </source>
</evidence>